<dbReference type="SUPFAM" id="SSF52091">
    <property type="entry name" value="SpoIIaa-like"/>
    <property type="match status" value="1"/>
</dbReference>
<comment type="caution">
    <text evidence="1">The sequence shown here is derived from an EMBL/GenBank/DDBJ whole genome shotgun (WGS) entry which is preliminary data.</text>
</comment>
<sequence>MPFKYTIHPELNLIRQTLWGRVTAAELRDLASSMWADPAYRKKLNILADLRTAEVDIPYDDMMEYTRFLSGNSDIGRQAIVVGRSLEFGMARMYEQLTENNVSRSGLRVFFEIEEAERWLTREDLPGLS</sequence>
<dbReference type="InterPro" id="IPR036513">
    <property type="entry name" value="STAS_dom_sf"/>
</dbReference>
<evidence type="ECO:0008006" key="3">
    <source>
        <dbReference type="Google" id="ProtNLM"/>
    </source>
</evidence>
<organism evidence="1 2">
    <name type="scientific">Povalibacter uvarum</name>
    <dbReference type="NCBI Taxonomy" id="732238"/>
    <lineage>
        <taxon>Bacteria</taxon>
        <taxon>Pseudomonadati</taxon>
        <taxon>Pseudomonadota</taxon>
        <taxon>Gammaproteobacteria</taxon>
        <taxon>Steroidobacterales</taxon>
        <taxon>Steroidobacteraceae</taxon>
        <taxon>Povalibacter</taxon>
    </lineage>
</organism>
<protein>
    <recommendedName>
        <fullName evidence="3">STAS/SEC14 domain-containing protein</fullName>
    </recommendedName>
</protein>
<dbReference type="Proteomes" id="UP000588068">
    <property type="component" value="Unassembled WGS sequence"/>
</dbReference>
<reference evidence="1 2" key="1">
    <citation type="submission" date="2020-08" db="EMBL/GenBank/DDBJ databases">
        <title>Genomic Encyclopedia of Type Strains, Phase IV (KMG-IV): sequencing the most valuable type-strain genomes for metagenomic binning, comparative biology and taxonomic classification.</title>
        <authorList>
            <person name="Goeker M."/>
        </authorList>
    </citation>
    <scope>NUCLEOTIDE SEQUENCE [LARGE SCALE GENOMIC DNA]</scope>
    <source>
        <strain evidence="1 2">DSM 26723</strain>
    </source>
</reference>
<evidence type="ECO:0000313" key="1">
    <source>
        <dbReference type="EMBL" id="MBB6094730.1"/>
    </source>
</evidence>
<dbReference type="AlphaFoldDB" id="A0A841HR85"/>
<accession>A0A841HR85</accession>
<dbReference type="InterPro" id="IPR021866">
    <property type="entry name" value="SpoIIAA-like"/>
</dbReference>
<dbReference type="Pfam" id="PF11964">
    <property type="entry name" value="SpoIIAA-like"/>
    <property type="match status" value="1"/>
</dbReference>
<name>A0A841HR85_9GAMM</name>
<dbReference type="Gene3D" id="3.40.50.10600">
    <property type="entry name" value="SpoIIaa-like domains"/>
    <property type="match status" value="1"/>
</dbReference>
<evidence type="ECO:0000313" key="2">
    <source>
        <dbReference type="Proteomes" id="UP000588068"/>
    </source>
</evidence>
<dbReference type="EMBL" id="JACHHZ010000004">
    <property type="protein sequence ID" value="MBB6094730.1"/>
    <property type="molecule type" value="Genomic_DNA"/>
</dbReference>
<gene>
    <name evidence="1" type="ORF">HNQ60_003617</name>
</gene>
<proteinExistence type="predicted"/>
<keyword evidence="2" id="KW-1185">Reference proteome</keyword>
<dbReference type="InterPro" id="IPR038396">
    <property type="entry name" value="SpoIIAA-like_sf"/>
</dbReference>